<organism evidence="1 2">
    <name type="scientific">Shouchella xiaoxiensis</name>
    <dbReference type="NCBI Taxonomy" id="766895"/>
    <lineage>
        <taxon>Bacteria</taxon>
        <taxon>Bacillati</taxon>
        <taxon>Bacillota</taxon>
        <taxon>Bacilli</taxon>
        <taxon>Bacillales</taxon>
        <taxon>Bacillaceae</taxon>
        <taxon>Shouchella</taxon>
    </lineage>
</organism>
<dbReference type="SUPFAM" id="SSF53850">
    <property type="entry name" value="Periplasmic binding protein-like II"/>
    <property type="match status" value="1"/>
</dbReference>
<sequence>MNKKVVGFVSTLSITALIGCSNSGGELTIAELEEARYELDENTPAWQLDEEEAVELTWYVNAEWFDRAYGEDVITKKLKEDLNLDITFVTGDDSNLNTQFSSGDLPDLITIFDGQSQAAQRAATWALPLRELADQYDPYFHQVAQEQTLDWYQLDDGFTYGYPSYSNTVDDYNANIIPGSDAFIIRQDIYEAIGEPEMSTPDEFLEALQLMKEEFPDVVPFAFRGFGSDGDVGSIGDTFQNHLGVPIASEEGDWYNRNLDDSYLEWIRTFNEAYRLGLISDDNFSDDNTIFEEKVERGQYGSVFASGIAQLSSSLQTNVARDPEQRYIAVDGPENTNGNEPTLNQAGLSGWTVTYITNKVSDPQKAIQLFTYLLSDEGQYLTTFGVEGETFDFNENGKAVLRDEVLQLRNDNPDEYKSNYRLGEFWFFGHDGFALEHGENEPSIAVDQIQKWTQGKLKPQFLIENINPDQGTAEARSLVNIDSTWATTLASLIRAQDDAAFDQLVSQYESFLDEQNFEAIVTIRNEKMDENRERLGL</sequence>
<reference evidence="1" key="1">
    <citation type="submission" date="2021-01" db="EMBL/GenBank/DDBJ databases">
        <title>Genomic Encyclopedia of Type Strains, Phase IV (KMG-IV): sequencing the most valuable type-strain genomes for metagenomic binning, comparative biology and taxonomic classification.</title>
        <authorList>
            <person name="Goeker M."/>
        </authorList>
    </citation>
    <scope>NUCLEOTIDE SEQUENCE</scope>
    <source>
        <strain evidence="1">DSM 21943</strain>
    </source>
</reference>
<dbReference type="PROSITE" id="PS51257">
    <property type="entry name" value="PROKAR_LIPOPROTEIN"/>
    <property type="match status" value="1"/>
</dbReference>
<evidence type="ECO:0000313" key="1">
    <source>
        <dbReference type="EMBL" id="MBM7837253.1"/>
    </source>
</evidence>
<dbReference type="RefSeq" id="WP_204464146.1">
    <property type="nucleotide sequence ID" value="NZ_JAFBCV010000001.1"/>
</dbReference>
<keyword evidence="2" id="KW-1185">Reference proteome</keyword>
<dbReference type="PANTHER" id="PTHR43649">
    <property type="entry name" value="ARABINOSE-BINDING PROTEIN-RELATED"/>
    <property type="match status" value="1"/>
</dbReference>
<dbReference type="EMBL" id="JAFBCV010000001">
    <property type="protein sequence ID" value="MBM7837253.1"/>
    <property type="molecule type" value="Genomic_DNA"/>
</dbReference>
<dbReference type="Proteomes" id="UP001179280">
    <property type="component" value="Unassembled WGS sequence"/>
</dbReference>
<gene>
    <name evidence="1" type="ORF">JOC54_000484</name>
</gene>
<dbReference type="Gene3D" id="3.40.190.10">
    <property type="entry name" value="Periplasmic binding protein-like II"/>
    <property type="match status" value="2"/>
</dbReference>
<proteinExistence type="predicted"/>
<dbReference type="InterPro" id="IPR050490">
    <property type="entry name" value="Bact_solute-bd_prot1"/>
</dbReference>
<dbReference type="InterPro" id="IPR006059">
    <property type="entry name" value="SBP"/>
</dbReference>
<comment type="caution">
    <text evidence="1">The sequence shown here is derived from an EMBL/GenBank/DDBJ whole genome shotgun (WGS) entry which is preliminary data.</text>
</comment>
<dbReference type="Pfam" id="PF01547">
    <property type="entry name" value="SBP_bac_1"/>
    <property type="match status" value="1"/>
</dbReference>
<dbReference type="PANTHER" id="PTHR43649:SF12">
    <property type="entry name" value="DIACETYLCHITOBIOSE BINDING PROTEIN DASA"/>
    <property type="match status" value="1"/>
</dbReference>
<evidence type="ECO:0000313" key="2">
    <source>
        <dbReference type="Proteomes" id="UP001179280"/>
    </source>
</evidence>
<protein>
    <submittedName>
        <fullName evidence="1">Aldouronate transport system substrate-binding protein</fullName>
    </submittedName>
</protein>
<accession>A0ABS2SP10</accession>
<name>A0ABS2SP10_9BACI</name>